<dbReference type="InterPro" id="IPR000172">
    <property type="entry name" value="GMC_OxRdtase_N"/>
</dbReference>
<dbReference type="NCBIfam" id="TIGR03970">
    <property type="entry name" value="Rv0697"/>
    <property type="match status" value="1"/>
</dbReference>
<dbReference type="EMBL" id="SGWY01000003">
    <property type="protein sequence ID" value="RZS64665.1"/>
    <property type="molecule type" value="Genomic_DNA"/>
</dbReference>
<keyword evidence="9" id="KW-1185">Reference proteome</keyword>
<evidence type="ECO:0000256" key="1">
    <source>
        <dbReference type="ARBA" id="ARBA00001974"/>
    </source>
</evidence>
<evidence type="ECO:0000256" key="5">
    <source>
        <dbReference type="PIRSR" id="PIRSR000137-2"/>
    </source>
</evidence>
<keyword evidence="4 5" id="KW-0274">FAD</keyword>
<accession>A0A4Q7M952</accession>
<protein>
    <submittedName>
        <fullName evidence="8">Putative dehydrogenase (TIGR03970 family)</fullName>
    </submittedName>
</protein>
<dbReference type="AlphaFoldDB" id="A0A4Q7M952"/>
<dbReference type="Pfam" id="PF05199">
    <property type="entry name" value="GMC_oxred_C"/>
    <property type="match status" value="1"/>
</dbReference>
<dbReference type="PANTHER" id="PTHR11552:SF147">
    <property type="entry name" value="CHOLINE DEHYDROGENASE, MITOCHONDRIAL"/>
    <property type="match status" value="1"/>
</dbReference>
<organism evidence="8 9">
    <name type="scientific">Agromyces ramosus</name>
    <dbReference type="NCBI Taxonomy" id="33879"/>
    <lineage>
        <taxon>Bacteria</taxon>
        <taxon>Bacillati</taxon>
        <taxon>Actinomycetota</taxon>
        <taxon>Actinomycetes</taxon>
        <taxon>Micrococcales</taxon>
        <taxon>Microbacteriaceae</taxon>
        <taxon>Agromyces</taxon>
    </lineage>
</organism>
<evidence type="ECO:0000256" key="3">
    <source>
        <dbReference type="ARBA" id="ARBA00022630"/>
    </source>
</evidence>
<name>A0A4Q7M952_9MICO</name>
<dbReference type="Gene3D" id="3.30.410.40">
    <property type="match status" value="1"/>
</dbReference>
<dbReference type="GO" id="GO:0016614">
    <property type="term" value="F:oxidoreductase activity, acting on CH-OH group of donors"/>
    <property type="evidence" value="ECO:0007669"/>
    <property type="project" value="InterPro"/>
</dbReference>
<dbReference type="Proteomes" id="UP000293289">
    <property type="component" value="Unassembled WGS sequence"/>
</dbReference>
<evidence type="ECO:0000256" key="6">
    <source>
        <dbReference type="RuleBase" id="RU003968"/>
    </source>
</evidence>
<reference evidence="8 9" key="1">
    <citation type="submission" date="2019-02" db="EMBL/GenBank/DDBJ databases">
        <title>Genomic Encyclopedia of Type Strains, Phase IV (KMG-IV): sequencing the most valuable type-strain genomes for metagenomic binning, comparative biology and taxonomic classification.</title>
        <authorList>
            <person name="Goeker M."/>
        </authorList>
    </citation>
    <scope>NUCLEOTIDE SEQUENCE [LARGE SCALE GENOMIC DNA]</scope>
    <source>
        <strain evidence="8 9">DSM 43045</strain>
    </source>
</reference>
<evidence type="ECO:0000259" key="7">
    <source>
        <dbReference type="PROSITE" id="PS00623"/>
    </source>
</evidence>
<evidence type="ECO:0000313" key="8">
    <source>
        <dbReference type="EMBL" id="RZS64665.1"/>
    </source>
</evidence>
<dbReference type="SUPFAM" id="SSF54373">
    <property type="entry name" value="FAD-linked reductases, C-terminal domain"/>
    <property type="match status" value="1"/>
</dbReference>
<dbReference type="InterPro" id="IPR036188">
    <property type="entry name" value="FAD/NAD-bd_sf"/>
</dbReference>
<dbReference type="InterPro" id="IPR023978">
    <property type="entry name" value="GMC_oxidoreductase_bact"/>
</dbReference>
<dbReference type="PIRSF" id="PIRSF000137">
    <property type="entry name" value="Alcohol_oxidase"/>
    <property type="match status" value="1"/>
</dbReference>
<dbReference type="PROSITE" id="PS00623">
    <property type="entry name" value="GMC_OXRED_1"/>
    <property type="match status" value="1"/>
</dbReference>
<dbReference type="Gene3D" id="3.50.50.60">
    <property type="entry name" value="FAD/NAD(P)-binding domain"/>
    <property type="match status" value="1"/>
</dbReference>
<dbReference type="Pfam" id="PF00732">
    <property type="entry name" value="GMC_oxred_N"/>
    <property type="match status" value="1"/>
</dbReference>
<dbReference type="InterPro" id="IPR012132">
    <property type="entry name" value="GMC_OxRdtase"/>
</dbReference>
<evidence type="ECO:0000256" key="4">
    <source>
        <dbReference type="ARBA" id="ARBA00022827"/>
    </source>
</evidence>
<sequence length="556" mass="58604">MTRTTVVVGAGAAGAALAARLSEDPRRTVRLLEAGPVPRTPAEFPPELLDGSTVQGAMPGHPANWSYLGHLTPDLQYTIARGRIVGGSSTINGGYFVRARPEDFARWADAGGADWAYEQVLPTMRDLEHDLDLGAGAFHGAAGPMPVRRAAQRNPIARAFTAAALELGYPAEPDKNAPGLPGVGPVPQNVVDGVRVNTGLAYLEPVRDRPNLDVRGGCRVLRVLFDGTRAVGVEVADAAGGAASAGSGAPTRSVVEGDEVVLCAGGIGTPHLLLVSGVGPRRQLDRHGVEVVLDAEGVGRSFSDHPELSVGWRARRDVVDPGSPETFTTALNFRSPGGAPEGDLEIMACVTTMSHLLTGSASAVAGGARSALRHPISTARALRGVSVRRVRDQVSHGRDLVLLVGLQGEDARGSITLESVDPFVQPRIDYRYLSDAHDRERLRLGVRTAVALLRSPAFADLFERLTELDDATLDDDDALDRWMLAHLGTAIHLCGSAPMGREDDPHAVADGHGRVRGIRGLRIADTSILPDAPSRGPAATAVLIGELVARWMARGD</sequence>
<comment type="cofactor">
    <cofactor evidence="1 5">
        <name>FAD</name>
        <dbReference type="ChEBI" id="CHEBI:57692"/>
    </cofactor>
</comment>
<evidence type="ECO:0000313" key="9">
    <source>
        <dbReference type="Proteomes" id="UP000293289"/>
    </source>
</evidence>
<dbReference type="GO" id="GO:0050660">
    <property type="term" value="F:flavin adenine dinucleotide binding"/>
    <property type="evidence" value="ECO:0007669"/>
    <property type="project" value="InterPro"/>
</dbReference>
<dbReference type="RefSeq" id="WP_130353872.1">
    <property type="nucleotide sequence ID" value="NZ_SGWY01000003.1"/>
</dbReference>
<evidence type="ECO:0000256" key="2">
    <source>
        <dbReference type="ARBA" id="ARBA00010790"/>
    </source>
</evidence>
<comment type="similarity">
    <text evidence="2 6">Belongs to the GMC oxidoreductase family.</text>
</comment>
<gene>
    <name evidence="8" type="ORF">EV187_3052</name>
</gene>
<feature type="domain" description="Glucose-methanol-choline oxidoreductase N-terminal" evidence="7">
    <location>
        <begin position="82"/>
        <end position="105"/>
    </location>
</feature>
<dbReference type="InterPro" id="IPR007867">
    <property type="entry name" value="GMC_OxRtase_C"/>
</dbReference>
<dbReference type="OrthoDB" id="9785276at2"/>
<feature type="binding site" evidence="5">
    <location>
        <position position="220"/>
    </location>
    <ligand>
        <name>FAD</name>
        <dbReference type="ChEBI" id="CHEBI:57692"/>
    </ligand>
</feature>
<comment type="caution">
    <text evidence="8">The sequence shown here is derived from an EMBL/GenBank/DDBJ whole genome shotgun (WGS) entry which is preliminary data.</text>
</comment>
<dbReference type="PANTHER" id="PTHR11552">
    <property type="entry name" value="GLUCOSE-METHANOL-CHOLINE GMC OXIDOREDUCTASE"/>
    <property type="match status" value="1"/>
</dbReference>
<proteinExistence type="inferred from homology"/>
<keyword evidence="3 6" id="KW-0285">Flavoprotein</keyword>
<dbReference type="SUPFAM" id="SSF51905">
    <property type="entry name" value="FAD/NAD(P)-binding domain"/>
    <property type="match status" value="1"/>
</dbReference>